<protein>
    <submittedName>
        <fullName evidence="1">Uncharacterized protein</fullName>
    </submittedName>
</protein>
<dbReference type="Proteomes" id="UP000183376">
    <property type="component" value="Chromosome I"/>
</dbReference>
<accession>A0A1G9SD81</accession>
<gene>
    <name evidence="1" type="ORF">SAMN04489726_1083</name>
</gene>
<sequence>MRAWLLALYLPAELRTAGLIALAVVGALAIAGAGC</sequence>
<evidence type="ECO:0000313" key="2">
    <source>
        <dbReference type="Proteomes" id="UP000183376"/>
    </source>
</evidence>
<name>A0A1G9SD81_ALLAB</name>
<dbReference type="STRING" id="211114.SAMN04489726_1083"/>
<organism evidence="1 2">
    <name type="scientific">Allokutzneria albata</name>
    <name type="common">Kibdelosporangium albatum</name>
    <dbReference type="NCBI Taxonomy" id="211114"/>
    <lineage>
        <taxon>Bacteria</taxon>
        <taxon>Bacillati</taxon>
        <taxon>Actinomycetota</taxon>
        <taxon>Actinomycetes</taxon>
        <taxon>Pseudonocardiales</taxon>
        <taxon>Pseudonocardiaceae</taxon>
        <taxon>Allokutzneria</taxon>
    </lineage>
</organism>
<reference evidence="1 2" key="1">
    <citation type="submission" date="2016-10" db="EMBL/GenBank/DDBJ databases">
        <authorList>
            <person name="de Groot N.N."/>
        </authorList>
    </citation>
    <scope>NUCLEOTIDE SEQUENCE [LARGE SCALE GENOMIC DNA]</scope>
    <source>
        <strain evidence="1 2">DSM 44149</strain>
    </source>
</reference>
<dbReference type="AlphaFoldDB" id="A0A1G9SD81"/>
<keyword evidence="2" id="KW-1185">Reference proteome</keyword>
<dbReference type="EMBL" id="LT629701">
    <property type="protein sequence ID" value="SDM33399.1"/>
    <property type="molecule type" value="Genomic_DNA"/>
</dbReference>
<proteinExistence type="predicted"/>
<dbReference type="PROSITE" id="PS51257">
    <property type="entry name" value="PROKAR_LIPOPROTEIN"/>
    <property type="match status" value="1"/>
</dbReference>
<evidence type="ECO:0000313" key="1">
    <source>
        <dbReference type="EMBL" id="SDM33399.1"/>
    </source>
</evidence>